<dbReference type="EMBL" id="MFRE01000022">
    <property type="protein sequence ID" value="OGH93763.1"/>
    <property type="molecule type" value="Genomic_DNA"/>
</dbReference>
<dbReference type="STRING" id="1798709.A2538_02685"/>
<proteinExistence type="predicted"/>
<comment type="caution">
    <text evidence="2">The sequence shown here is derived from an EMBL/GenBank/DDBJ whole genome shotgun (WGS) entry which is preliminary data.</text>
</comment>
<dbReference type="AlphaFoldDB" id="A0A1F6PCR4"/>
<evidence type="ECO:0000256" key="1">
    <source>
        <dbReference type="SAM" id="MobiDB-lite"/>
    </source>
</evidence>
<sequence>MSDHEGGSQGGNLVGGADAAPVRDLPKGRLVTIDEFYTPDPAEPARAWHNFVAHFAGGMFGDSHHSKKYYQEFAAEYPDLAAKLCDAVQEMRKQKVNHLAQIKSDSQLRQMVYDAYAIMKRHGANDQELFGFGFETLKD</sequence>
<gene>
    <name evidence="2" type="ORF">A2538_02685</name>
</gene>
<protein>
    <submittedName>
        <fullName evidence="2">Uncharacterized protein</fullName>
    </submittedName>
</protein>
<organism evidence="2 3">
    <name type="scientific">Candidatus Magasanikbacteria bacterium RIFOXYD2_FULL_41_14</name>
    <dbReference type="NCBI Taxonomy" id="1798709"/>
    <lineage>
        <taxon>Bacteria</taxon>
        <taxon>Candidatus Magasanikiibacteriota</taxon>
    </lineage>
</organism>
<feature type="region of interest" description="Disordered" evidence="1">
    <location>
        <begin position="1"/>
        <end position="20"/>
    </location>
</feature>
<accession>A0A1F6PCR4</accession>
<reference evidence="2 3" key="1">
    <citation type="journal article" date="2016" name="Nat. Commun.">
        <title>Thousands of microbial genomes shed light on interconnected biogeochemical processes in an aquifer system.</title>
        <authorList>
            <person name="Anantharaman K."/>
            <person name="Brown C.T."/>
            <person name="Hug L.A."/>
            <person name="Sharon I."/>
            <person name="Castelle C.J."/>
            <person name="Probst A.J."/>
            <person name="Thomas B.C."/>
            <person name="Singh A."/>
            <person name="Wilkins M.J."/>
            <person name="Karaoz U."/>
            <person name="Brodie E.L."/>
            <person name="Williams K.H."/>
            <person name="Hubbard S.S."/>
            <person name="Banfield J.F."/>
        </authorList>
    </citation>
    <scope>NUCLEOTIDE SEQUENCE [LARGE SCALE GENOMIC DNA]</scope>
</reference>
<evidence type="ECO:0000313" key="2">
    <source>
        <dbReference type="EMBL" id="OGH93763.1"/>
    </source>
</evidence>
<name>A0A1F6PCR4_9BACT</name>
<dbReference type="Proteomes" id="UP000178254">
    <property type="component" value="Unassembled WGS sequence"/>
</dbReference>
<evidence type="ECO:0000313" key="3">
    <source>
        <dbReference type="Proteomes" id="UP000178254"/>
    </source>
</evidence>